<dbReference type="InterPro" id="IPR013563">
    <property type="entry name" value="Oligopep_ABC_C"/>
</dbReference>
<dbReference type="GO" id="GO:0015833">
    <property type="term" value="P:peptide transport"/>
    <property type="evidence" value="ECO:0007669"/>
    <property type="project" value="InterPro"/>
</dbReference>
<gene>
    <name evidence="11" type="ORF">CL55_00006500</name>
</gene>
<keyword evidence="12" id="KW-1185">Reference proteome</keyword>
<evidence type="ECO:0000256" key="9">
    <source>
        <dbReference type="ARBA" id="ARBA00023136"/>
    </source>
</evidence>
<evidence type="ECO:0000256" key="7">
    <source>
        <dbReference type="ARBA" id="ARBA00022840"/>
    </source>
</evidence>
<dbReference type="Gene3D" id="3.40.50.300">
    <property type="entry name" value="P-loop containing nucleotide triphosphate hydrolases"/>
    <property type="match status" value="2"/>
</dbReference>
<sequence length="555" mass="61038">MSSVKTAAPLLRYEDFSISFGSGRREKFAVSHLDLEIGVGERVALVGESGSGKTLTALAPLRLEPEGAKTSGRILWSGKSTDTSSPPVNLLDMPIQSIREIRGREIAMVFQEPMTALNPLFTIGNQIVEAVQIDELLITKADAMSAAIELLKKTGIPEPEKRFHSYPHQLSGGQRQRAMIAMALACKPRLLIADEPTTALDVSLRLQILDLLKELQEESKDHGGMAILLITHDLNLVKHFAQRVAVLNQGNLMEVGPTKQVFEHPDDAYTKALVNSEPVRDLAPVMPLAPVLLKTENLSVSYPGTESTAWFKKPPRHQVLRKVSFELKQGQTIGVIGESGSGKTTLGMAVLGLLGDSAAEITGTVDILGQDWQKLKPIERRAMRSSLQVIFQDPFGSLSPRMNVMQIVSEGLDVHFPNLSAAERESRVLDILREVGIDRSALTRYPHEFSGGQRQRIAIARALILKPQILVLDEPTSALDVSIQKQVLALLTELQKKYNLAYLMISHDLAVIRAMSHEVMVLKGGRVVEFGDTETLIQHPRQTYTQELFAAAELS</sequence>
<keyword evidence="3" id="KW-0813">Transport</keyword>
<evidence type="ECO:0000259" key="10">
    <source>
        <dbReference type="PROSITE" id="PS50893"/>
    </source>
</evidence>
<comment type="similarity">
    <text evidence="2">Belongs to the ABC transporter superfamily.</text>
</comment>
<dbReference type="SUPFAM" id="SSF52540">
    <property type="entry name" value="P-loop containing nucleoside triphosphate hydrolases"/>
    <property type="match status" value="2"/>
</dbReference>
<keyword evidence="4" id="KW-1003">Cell membrane</keyword>
<dbReference type="InterPro" id="IPR003439">
    <property type="entry name" value="ABC_transporter-like_ATP-bd"/>
</dbReference>
<keyword evidence="9" id="KW-0472">Membrane</keyword>
<dbReference type="Pfam" id="PF00005">
    <property type="entry name" value="ABC_tran"/>
    <property type="match status" value="2"/>
</dbReference>
<evidence type="ECO:0000256" key="3">
    <source>
        <dbReference type="ARBA" id="ARBA00022448"/>
    </source>
</evidence>
<dbReference type="AlphaFoldDB" id="A0A0E3V0Y0"/>
<dbReference type="OrthoDB" id="9802772at2"/>
<evidence type="ECO:0000256" key="2">
    <source>
        <dbReference type="ARBA" id="ARBA00005417"/>
    </source>
</evidence>
<dbReference type="RefSeq" id="WP_046329854.1">
    <property type="nucleotide sequence ID" value="NZ_CP007501.1"/>
</dbReference>
<evidence type="ECO:0000256" key="8">
    <source>
        <dbReference type="ARBA" id="ARBA00022967"/>
    </source>
</evidence>
<organism evidence="11 12">
    <name type="scientific">Polynucleobacter duraquae</name>
    <dbReference type="NCBI Taxonomy" id="1835254"/>
    <lineage>
        <taxon>Bacteria</taxon>
        <taxon>Pseudomonadati</taxon>
        <taxon>Pseudomonadota</taxon>
        <taxon>Betaproteobacteria</taxon>
        <taxon>Burkholderiales</taxon>
        <taxon>Burkholderiaceae</taxon>
        <taxon>Polynucleobacter</taxon>
    </lineage>
</organism>
<evidence type="ECO:0000256" key="4">
    <source>
        <dbReference type="ARBA" id="ARBA00022475"/>
    </source>
</evidence>
<dbReference type="SMART" id="SM00382">
    <property type="entry name" value="AAA"/>
    <property type="match status" value="2"/>
</dbReference>
<dbReference type="Proteomes" id="UP000061135">
    <property type="component" value="Chromosome"/>
</dbReference>
<dbReference type="GO" id="GO:0005524">
    <property type="term" value="F:ATP binding"/>
    <property type="evidence" value="ECO:0007669"/>
    <property type="project" value="UniProtKB-KW"/>
</dbReference>
<dbReference type="InterPro" id="IPR027417">
    <property type="entry name" value="P-loop_NTPase"/>
</dbReference>
<name>A0A0E3V0Y0_9BURK</name>
<evidence type="ECO:0000313" key="11">
    <source>
        <dbReference type="EMBL" id="AKD24983.1"/>
    </source>
</evidence>
<dbReference type="EMBL" id="CP007501">
    <property type="protein sequence ID" value="AKD24983.1"/>
    <property type="molecule type" value="Genomic_DNA"/>
</dbReference>
<comment type="subcellular location">
    <subcellularLocation>
        <location evidence="1">Cell inner membrane</location>
        <topology evidence="1">Peripheral membrane protein</topology>
    </subcellularLocation>
</comment>
<dbReference type="PROSITE" id="PS00211">
    <property type="entry name" value="ABC_TRANSPORTER_1"/>
    <property type="match status" value="2"/>
</dbReference>
<dbReference type="InterPro" id="IPR050388">
    <property type="entry name" value="ABC_Ni/Peptide_Import"/>
</dbReference>
<dbReference type="GO" id="GO:0016887">
    <property type="term" value="F:ATP hydrolysis activity"/>
    <property type="evidence" value="ECO:0007669"/>
    <property type="project" value="InterPro"/>
</dbReference>
<dbReference type="InterPro" id="IPR017871">
    <property type="entry name" value="ABC_transporter-like_CS"/>
</dbReference>
<dbReference type="GO" id="GO:0005886">
    <property type="term" value="C:plasma membrane"/>
    <property type="evidence" value="ECO:0007669"/>
    <property type="project" value="UniProtKB-SubCell"/>
</dbReference>
<keyword evidence="5" id="KW-0997">Cell inner membrane</keyword>
<evidence type="ECO:0000256" key="1">
    <source>
        <dbReference type="ARBA" id="ARBA00004417"/>
    </source>
</evidence>
<accession>A0A0E3V0Y0</accession>
<feature type="domain" description="ABC transporter" evidence="10">
    <location>
        <begin position="11"/>
        <end position="274"/>
    </location>
</feature>
<keyword evidence="7" id="KW-0067">ATP-binding</keyword>
<dbReference type="NCBIfam" id="NF008453">
    <property type="entry name" value="PRK11308.1"/>
    <property type="match status" value="2"/>
</dbReference>
<evidence type="ECO:0000313" key="12">
    <source>
        <dbReference type="Proteomes" id="UP000061135"/>
    </source>
</evidence>
<dbReference type="HOGENOM" id="CLU_000604_86_0_4"/>
<evidence type="ECO:0000256" key="6">
    <source>
        <dbReference type="ARBA" id="ARBA00022741"/>
    </source>
</evidence>
<dbReference type="PROSITE" id="PS50893">
    <property type="entry name" value="ABC_TRANSPORTER_2"/>
    <property type="match status" value="2"/>
</dbReference>
<dbReference type="PANTHER" id="PTHR43297">
    <property type="entry name" value="OLIGOPEPTIDE TRANSPORT ATP-BINDING PROTEIN APPD"/>
    <property type="match status" value="1"/>
</dbReference>
<dbReference type="PANTHER" id="PTHR43297:SF14">
    <property type="entry name" value="ATPASE AAA-TYPE CORE DOMAIN-CONTAINING PROTEIN"/>
    <property type="match status" value="1"/>
</dbReference>
<dbReference type="STRING" id="1835254.CL55_00006500"/>
<dbReference type="PATRIC" id="fig|576611.7.peg.658"/>
<keyword evidence="8" id="KW-1278">Translocase</keyword>
<proteinExistence type="inferred from homology"/>
<keyword evidence="6" id="KW-0547">Nucleotide-binding</keyword>
<feature type="domain" description="ABC transporter" evidence="10">
    <location>
        <begin position="293"/>
        <end position="549"/>
    </location>
</feature>
<evidence type="ECO:0000256" key="5">
    <source>
        <dbReference type="ARBA" id="ARBA00022519"/>
    </source>
</evidence>
<dbReference type="InterPro" id="IPR003593">
    <property type="entry name" value="AAA+_ATPase"/>
</dbReference>
<dbReference type="Pfam" id="PF08352">
    <property type="entry name" value="oligo_HPY"/>
    <property type="match status" value="1"/>
</dbReference>
<dbReference type="KEGG" id="pdq:CL55_00006500"/>
<reference evidence="11 12" key="1">
    <citation type="submission" date="2014-03" db="EMBL/GenBank/DDBJ databases">
        <title>Genome of Polynucleobacter strain MWH-MoK4.</title>
        <authorList>
            <person name="Hahn M.W."/>
        </authorList>
    </citation>
    <scope>NUCLEOTIDE SEQUENCE [LARGE SCALE GENOMIC DNA]</scope>
    <source>
        <strain evidence="11 12">MWH-MoK4</strain>
    </source>
</reference>
<dbReference type="NCBIfam" id="NF007739">
    <property type="entry name" value="PRK10419.1"/>
    <property type="match status" value="2"/>
</dbReference>
<dbReference type="CDD" id="cd03257">
    <property type="entry name" value="ABC_NikE_OppD_transporters"/>
    <property type="match status" value="2"/>
</dbReference>
<protein>
    <submittedName>
        <fullName evidence="11">ABC-type uncharacterized transport system, duplicated ATPase component</fullName>
    </submittedName>
</protein>